<dbReference type="Proteomes" id="UP000693981">
    <property type="component" value="Unassembled WGS sequence"/>
</dbReference>
<evidence type="ECO:0000313" key="2">
    <source>
        <dbReference type="EMBL" id="KAG7394130.1"/>
    </source>
</evidence>
<accession>A0A8T1WQN8</accession>
<dbReference type="AlphaFoldDB" id="A0A8T1WQN8"/>
<gene>
    <name evidence="2" type="ORF">PHYBOEH_005633</name>
</gene>
<dbReference type="OrthoDB" id="419333at2759"/>
<feature type="region of interest" description="Disordered" evidence="1">
    <location>
        <begin position="12"/>
        <end position="43"/>
    </location>
</feature>
<protein>
    <submittedName>
        <fullName evidence="2">Uncharacterized protein</fullName>
    </submittedName>
</protein>
<dbReference type="EMBL" id="JAGDFL010000297">
    <property type="protein sequence ID" value="KAG7394130.1"/>
    <property type="molecule type" value="Genomic_DNA"/>
</dbReference>
<evidence type="ECO:0000256" key="1">
    <source>
        <dbReference type="SAM" id="MobiDB-lite"/>
    </source>
</evidence>
<comment type="caution">
    <text evidence="2">The sequence shown here is derived from an EMBL/GenBank/DDBJ whole genome shotgun (WGS) entry which is preliminary data.</text>
</comment>
<organism evidence="2 3">
    <name type="scientific">Phytophthora boehmeriae</name>
    <dbReference type="NCBI Taxonomy" id="109152"/>
    <lineage>
        <taxon>Eukaryota</taxon>
        <taxon>Sar</taxon>
        <taxon>Stramenopiles</taxon>
        <taxon>Oomycota</taxon>
        <taxon>Peronosporomycetes</taxon>
        <taxon>Peronosporales</taxon>
        <taxon>Peronosporaceae</taxon>
        <taxon>Phytophthora</taxon>
    </lineage>
</organism>
<feature type="compositionally biased region" description="Polar residues" evidence="1">
    <location>
        <begin position="18"/>
        <end position="31"/>
    </location>
</feature>
<proteinExistence type="predicted"/>
<reference evidence="2" key="1">
    <citation type="submission" date="2021-02" db="EMBL/GenBank/DDBJ databases">
        <authorList>
            <person name="Palmer J.M."/>
        </authorList>
    </citation>
    <scope>NUCLEOTIDE SEQUENCE</scope>
    <source>
        <strain evidence="2">SCRP23</strain>
    </source>
</reference>
<keyword evidence="3" id="KW-1185">Reference proteome</keyword>
<evidence type="ECO:0000313" key="3">
    <source>
        <dbReference type="Proteomes" id="UP000693981"/>
    </source>
</evidence>
<sequence length="84" mass="9550">MWSFMASALWVTPAEPTADTTPQSSPPTNRESGGERSSFRLRSRGWLDRENELYLLTPKTETARYNVIFFPGDVQDFKCEMSVG</sequence>
<name>A0A8T1WQN8_9STRA</name>